<reference evidence="1 2" key="1">
    <citation type="submission" date="2021-06" db="EMBL/GenBank/DDBJ databases">
        <title>Caerostris darwini draft genome.</title>
        <authorList>
            <person name="Kono N."/>
            <person name="Arakawa K."/>
        </authorList>
    </citation>
    <scope>NUCLEOTIDE SEQUENCE [LARGE SCALE GENOMIC DNA]</scope>
</reference>
<sequence length="86" mass="10099">MDLTNPMESKQLPDFKGRERTLTFLRELEINYHQRGEGTLSRGKGRNFDFKLLQMFEIRVLVSPPPHPPPLGKCRKQSLEEFGEFH</sequence>
<name>A0AAV4WBZ0_9ARAC</name>
<gene>
    <name evidence="1" type="ORF">CDAR_391391</name>
</gene>
<comment type="caution">
    <text evidence="1">The sequence shown here is derived from an EMBL/GenBank/DDBJ whole genome shotgun (WGS) entry which is preliminary data.</text>
</comment>
<protein>
    <submittedName>
        <fullName evidence="1">Uncharacterized protein</fullName>
    </submittedName>
</protein>
<dbReference type="EMBL" id="BPLQ01014278">
    <property type="protein sequence ID" value="GIY78810.1"/>
    <property type="molecule type" value="Genomic_DNA"/>
</dbReference>
<organism evidence="1 2">
    <name type="scientific">Caerostris darwini</name>
    <dbReference type="NCBI Taxonomy" id="1538125"/>
    <lineage>
        <taxon>Eukaryota</taxon>
        <taxon>Metazoa</taxon>
        <taxon>Ecdysozoa</taxon>
        <taxon>Arthropoda</taxon>
        <taxon>Chelicerata</taxon>
        <taxon>Arachnida</taxon>
        <taxon>Araneae</taxon>
        <taxon>Araneomorphae</taxon>
        <taxon>Entelegynae</taxon>
        <taxon>Araneoidea</taxon>
        <taxon>Araneidae</taxon>
        <taxon>Caerostris</taxon>
    </lineage>
</organism>
<accession>A0AAV4WBZ0</accession>
<proteinExistence type="predicted"/>
<evidence type="ECO:0000313" key="1">
    <source>
        <dbReference type="EMBL" id="GIY78810.1"/>
    </source>
</evidence>
<evidence type="ECO:0000313" key="2">
    <source>
        <dbReference type="Proteomes" id="UP001054837"/>
    </source>
</evidence>
<dbReference type="AlphaFoldDB" id="A0AAV4WBZ0"/>
<keyword evidence="2" id="KW-1185">Reference proteome</keyword>
<dbReference type="Proteomes" id="UP001054837">
    <property type="component" value="Unassembled WGS sequence"/>
</dbReference>